<protein>
    <recommendedName>
        <fullName evidence="4">UbiA prenyltransferase</fullName>
    </recommendedName>
</protein>
<feature type="transmembrane region" description="Helical" evidence="1">
    <location>
        <begin position="87"/>
        <end position="108"/>
    </location>
</feature>
<keyword evidence="3" id="KW-1185">Reference proteome</keyword>
<dbReference type="EMBL" id="CP001814">
    <property type="protein sequence ID" value="ACZ83706.1"/>
    <property type="molecule type" value="Genomic_DNA"/>
</dbReference>
<dbReference type="KEGG" id="sro:Sros_0683"/>
<evidence type="ECO:0008006" key="4">
    <source>
        <dbReference type="Google" id="ProtNLM"/>
    </source>
</evidence>
<feature type="transmembrane region" description="Helical" evidence="1">
    <location>
        <begin position="279"/>
        <end position="297"/>
    </location>
</feature>
<dbReference type="AlphaFoldDB" id="D2B4M0"/>
<evidence type="ECO:0000313" key="3">
    <source>
        <dbReference type="Proteomes" id="UP000002029"/>
    </source>
</evidence>
<keyword evidence="1" id="KW-1133">Transmembrane helix</keyword>
<dbReference type="Proteomes" id="UP000002029">
    <property type="component" value="Chromosome"/>
</dbReference>
<reference evidence="2 3" key="1">
    <citation type="journal article" date="2010" name="Stand. Genomic Sci.">
        <title>Complete genome sequence of Streptosporangium roseum type strain (NI 9100).</title>
        <authorList>
            <person name="Nolan M."/>
            <person name="Sikorski J."/>
            <person name="Jando M."/>
            <person name="Lucas S."/>
            <person name="Lapidus A."/>
            <person name="Glavina Del Rio T."/>
            <person name="Chen F."/>
            <person name="Tice H."/>
            <person name="Pitluck S."/>
            <person name="Cheng J.F."/>
            <person name="Chertkov O."/>
            <person name="Sims D."/>
            <person name="Meincke L."/>
            <person name="Brettin T."/>
            <person name="Han C."/>
            <person name="Detter J.C."/>
            <person name="Bruce D."/>
            <person name="Goodwin L."/>
            <person name="Land M."/>
            <person name="Hauser L."/>
            <person name="Chang Y.J."/>
            <person name="Jeffries C.D."/>
            <person name="Ivanova N."/>
            <person name="Mavromatis K."/>
            <person name="Mikhailova N."/>
            <person name="Chen A."/>
            <person name="Palaniappan K."/>
            <person name="Chain P."/>
            <person name="Rohde M."/>
            <person name="Goker M."/>
            <person name="Bristow J."/>
            <person name="Eisen J.A."/>
            <person name="Markowitz V."/>
            <person name="Hugenholtz P."/>
            <person name="Kyrpides N.C."/>
            <person name="Klenk H.P."/>
        </authorList>
    </citation>
    <scope>NUCLEOTIDE SEQUENCE [LARGE SCALE GENOMIC DNA]</scope>
    <source>
        <strain evidence="3">ATCC 12428 / DSM 43021 / JCM 3005 / NI 9100</strain>
    </source>
</reference>
<feature type="transmembrane region" description="Helical" evidence="1">
    <location>
        <begin position="249"/>
        <end position="267"/>
    </location>
</feature>
<feature type="transmembrane region" description="Helical" evidence="1">
    <location>
        <begin position="114"/>
        <end position="132"/>
    </location>
</feature>
<sequence length="302" mass="32318">MIGRLGGYIVRAYPPAFYILFMLSWAIGLTALFVSVDSRVTAWRPGAELLVTSVTLVIDMLLLRALDDLRDRDYDLEHNPGRALPSGAVRVADLLALVGAGAVVLLALNAWRGGALLVLVAHLGYAAVVILVDQLFGWPKGERLLLSLAVNLPIQPLLSLYVYAGFLREHDLTPSRQGIVAVAAVTLSGLCLEFGRKVTRHPGKGERTYVTTLGTPGTTAVAVSLAAAATLVVLAILRPWNTDSAVYGWGWIVVVPAVLPVAAAYLFSRGRPRWPALPTLAYLPAAYCSFIAVGWLTKGAVL</sequence>
<organism evidence="2 3">
    <name type="scientific">Streptosporangium roseum (strain ATCC 12428 / DSM 43021 / JCM 3005 / KCTC 9067 / NCIMB 10171 / NRRL 2505 / NI 9100)</name>
    <dbReference type="NCBI Taxonomy" id="479432"/>
    <lineage>
        <taxon>Bacteria</taxon>
        <taxon>Bacillati</taxon>
        <taxon>Actinomycetota</taxon>
        <taxon>Actinomycetes</taxon>
        <taxon>Streptosporangiales</taxon>
        <taxon>Streptosporangiaceae</taxon>
        <taxon>Streptosporangium</taxon>
    </lineage>
</organism>
<keyword evidence="1" id="KW-0472">Membrane</keyword>
<keyword evidence="1" id="KW-0812">Transmembrane</keyword>
<gene>
    <name evidence="2" type="ordered locus">Sros_0683</name>
</gene>
<dbReference type="HOGENOM" id="CLU_075294_0_0_11"/>
<feature type="transmembrane region" description="Helical" evidence="1">
    <location>
        <begin position="144"/>
        <end position="166"/>
    </location>
</feature>
<name>D2B4M0_STRRD</name>
<evidence type="ECO:0000256" key="1">
    <source>
        <dbReference type="SAM" id="Phobius"/>
    </source>
</evidence>
<evidence type="ECO:0000313" key="2">
    <source>
        <dbReference type="EMBL" id="ACZ83706.1"/>
    </source>
</evidence>
<feature type="transmembrane region" description="Helical" evidence="1">
    <location>
        <begin position="216"/>
        <end position="237"/>
    </location>
</feature>
<feature type="transmembrane region" description="Helical" evidence="1">
    <location>
        <begin position="12"/>
        <end position="34"/>
    </location>
</feature>
<feature type="transmembrane region" description="Helical" evidence="1">
    <location>
        <begin position="46"/>
        <end position="66"/>
    </location>
</feature>
<dbReference type="STRING" id="479432.Sros_0683"/>
<dbReference type="RefSeq" id="WP_012887452.1">
    <property type="nucleotide sequence ID" value="NC_013595.1"/>
</dbReference>
<dbReference type="eggNOG" id="ENOG50330WA">
    <property type="taxonomic scope" value="Bacteria"/>
</dbReference>
<proteinExistence type="predicted"/>
<accession>D2B4M0</accession>